<evidence type="ECO:0000313" key="1">
    <source>
        <dbReference type="EMBL" id="HJA93311.1"/>
    </source>
</evidence>
<evidence type="ECO:0000313" key="2">
    <source>
        <dbReference type="Proteomes" id="UP000886858"/>
    </source>
</evidence>
<reference evidence="1" key="2">
    <citation type="submission" date="2021-04" db="EMBL/GenBank/DDBJ databases">
        <authorList>
            <person name="Gilroy R."/>
        </authorList>
    </citation>
    <scope>NUCLEOTIDE SEQUENCE</scope>
    <source>
        <strain evidence="1">CHK179-7159</strain>
    </source>
</reference>
<protein>
    <submittedName>
        <fullName evidence="1">Uncharacterized protein</fullName>
    </submittedName>
</protein>
<dbReference type="AlphaFoldDB" id="A0A9D2I5V8"/>
<proteinExistence type="predicted"/>
<accession>A0A9D2I5V8</accession>
<reference evidence="1" key="1">
    <citation type="journal article" date="2021" name="PeerJ">
        <title>Extensive microbial diversity within the chicken gut microbiome revealed by metagenomics and culture.</title>
        <authorList>
            <person name="Gilroy R."/>
            <person name="Ravi A."/>
            <person name="Getino M."/>
            <person name="Pursley I."/>
            <person name="Horton D.L."/>
            <person name="Alikhan N.F."/>
            <person name="Baker D."/>
            <person name="Gharbi K."/>
            <person name="Hall N."/>
            <person name="Watson M."/>
            <person name="Adriaenssens E.M."/>
            <person name="Foster-Nyarko E."/>
            <person name="Jarju S."/>
            <person name="Secka A."/>
            <person name="Antonio M."/>
            <person name="Oren A."/>
            <person name="Chaudhuri R.R."/>
            <person name="La Ragione R."/>
            <person name="Hildebrand F."/>
            <person name="Pallen M.J."/>
        </authorList>
    </citation>
    <scope>NUCLEOTIDE SEQUENCE</scope>
    <source>
        <strain evidence="1">CHK179-7159</strain>
    </source>
</reference>
<name>A0A9D2I5V8_9FIRM</name>
<organism evidence="1 2">
    <name type="scientific">Candidatus Eisenbergiella merdipullorum</name>
    <dbReference type="NCBI Taxonomy" id="2838553"/>
    <lineage>
        <taxon>Bacteria</taxon>
        <taxon>Bacillati</taxon>
        <taxon>Bacillota</taxon>
        <taxon>Clostridia</taxon>
        <taxon>Lachnospirales</taxon>
        <taxon>Lachnospiraceae</taxon>
        <taxon>Eisenbergiella</taxon>
    </lineage>
</organism>
<dbReference type="EMBL" id="DWYY01000101">
    <property type="protein sequence ID" value="HJA93311.1"/>
    <property type="molecule type" value="Genomic_DNA"/>
</dbReference>
<sequence length="122" mass="14679">MSWIFKISINNILEGGDYIEEAGSVDRKLMFLNKILICPKCRRKMKLKKSDDNSFSFECDNDHKYKMVDGVLDFKTREIPGEQWSLSFRNYNEYLHEHHWARNPNYDRGRNESDIIWNILEK</sequence>
<gene>
    <name evidence="1" type="ORF">H9717_09415</name>
</gene>
<dbReference type="Proteomes" id="UP000886858">
    <property type="component" value="Unassembled WGS sequence"/>
</dbReference>
<comment type="caution">
    <text evidence="1">The sequence shown here is derived from an EMBL/GenBank/DDBJ whole genome shotgun (WGS) entry which is preliminary data.</text>
</comment>